<evidence type="ECO:0000313" key="2">
    <source>
        <dbReference type="Proteomes" id="UP000256686"/>
    </source>
</evidence>
<protein>
    <submittedName>
        <fullName evidence="1">Uncharacterized protein</fullName>
    </submittedName>
</protein>
<proteinExistence type="predicted"/>
<accession>A0A3D9C7N1</accession>
<dbReference type="EMBL" id="QNVT01000012">
    <property type="protein sequence ID" value="REC61749.1"/>
    <property type="molecule type" value="Genomic_DNA"/>
</dbReference>
<comment type="caution">
    <text evidence="1">The sequence shown here is derived from an EMBL/GenBank/DDBJ whole genome shotgun (WGS) entry which is preliminary data.</text>
</comment>
<reference evidence="2" key="1">
    <citation type="submission" date="2018-06" db="EMBL/GenBank/DDBJ databases">
        <authorList>
            <person name="Lum Nde A."/>
            <person name="Hugo C."/>
        </authorList>
    </citation>
    <scope>NUCLEOTIDE SEQUENCE [LARGE SCALE GENOMIC DNA]</scope>
    <source>
        <strain evidence="2">1_F178</strain>
    </source>
</reference>
<keyword evidence="2" id="KW-1185">Reference proteome</keyword>
<name>A0A3D9C7N1_9FLAO</name>
<gene>
    <name evidence="1" type="ORF">DRF65_13475</name>
</gene>
<dbReference type="AlphaFoldDB" id="A0A3D9C7N1"/>
<evidence type="ECO:0000313" key="1">
    <source>
        <dbReference type="EMBL" id="REC61749.1"/>
    </source>
</evidence>
<sequence length="151" mass="16822">MSIILITSTICCANQNKKDNNETKTTKNDKQKKIEKIQLTEITRGIHRNSIFTPTFKITVLNGDSTKYTTNPSEWDNISRQAEALDLSKISELQSPTTGRYSDQALSSTLLITSGGTTYTSATFDAGNPPKELEALYYTIRQPKGKKKKTP</sequence>
<dbReference type="Proteomes" id="UP000256686">
    <property type="component" value="Unassembled WGS sequence"/>
</dbReference>
<organism evidence="1 2">
    <name type="scientific">Chryseobacterium pennae</name>
    <dbReference type="NCBI Taxonomy" id="2258962"/>
    <lineage>
        <taxon>Bacteria</taxon>
        <taxon>Pseudomonadati</taxon>
        <taxon>Bacteroidota</taxon>
        <taxon>Flavobacteriia</taxon>
        <taxon>Flavobacteriales</taxon>
        <taxon>Weeksellaceae</taxon>
        <taxon>Chryseobacterium group</taxon>
        <taxon>Chryseobacterium</taxon>
    </lineage>
</organism>